<evidence type="ECO:0008006" key="3">
    <source>
        <dbReference type="Google" id="ProtNLM"/>
    </source>
</evidence>
<sequence>MWSLQRKIISTKTSLSDLVFVTTQSSVEQPYRKGEYMMTHDLNRTGQGAEPNNQSRTMLWQAVLMTQVRDLFNIRVWGHSNGGQITLKSNDCVDAENWVGKFPSQNFILVCTFAGFDPQAIHERLIRIMALPAAERAQISFGALSQNPGTLWDKIEALEAALENTGWENDNG</sequence>
<dbReference type="RefSeq" id="WP_339404660.1">
    <property type="nucleotide sequence ID" value="NZ_JBBGAZ010000015.1"/>
</dbReference>
<accession>A0ABU8QKQ7</accession>
<name>A0ABU8QKQ7_9RHOB</name>
<comment type="caution">
    <text evidence="1">The sequence shown here is derived from an EMBL/GenBank/DDBJ whole genome shotgun (WGS) entry which is preliminary data.</text>
</comment>
<gene>
    <name evidence="1" type="ORF">WG622_17285</name>
</gene>
<reference evidence="1 2" key="1">
    <citation type="submission" date="2024-03" db="EMBL/GenBank/DDBJ databases">
        <title>Cognatishimia coralii sp. nov., a marine bacterium isolated from coral surrounding seawater.</title>
        <authorList>
            <person name="Liu X."/>
            <person name="Liu S."/>
            <person name="Sun H."/>
            <person name="Zhang Y."/>
        </authorList>
    </citation>
    <scope>NUCLEOTIDE SEQUENCE [LARGE SCALE GENOMIC DNA]</scope>
    <source>
        <strain evidence="1 2">D5M38</strain>
    </source>
</reference>
<keyword evidence="2" id="KW-1185">Reference proteome</keyword>
<dbReference type="EMBL" id="JBBGAZ010000015">
    <property type="protein sequence ID" value="MEJ5220012.1"/>
    <property type="molecule type" value="Genomic_DNA"/>
</dbReference>
<dbReference type="Proteomes" id="UP001368270">
    <property type="component" value="Unassembled WGS sequence"/>
</dbReference>
<evidence type="ECO:0000313" key="1">
    <source>
        <dbReference type="EMBL" id="MEJ5220012.1"/>
    </source>
</evidence>
<organism evidence="1 2">
    <name type="scientific">Cognatishimia coralii</name>
    <dbReference type="NCBI Taxonomy" id="3083254"/>
    <lineage>
        <taxon>Bacteria</taxon>
        <taxon>Pseudomonadati</taxon>
        <taxon>Pseudomonadota</taxon>
        <taxon>Alphaproteobacteria</taxon>
        <taxon>Rhodobacterales</taxon>
        <taxon>Paracoccaceae</taxon>
        <taxon>Cognatishimia</taxon>
    </lineage>
</organism>
<evidence type="ECO:0000313" key="2">
    <source>
        <dbReference type="Proteomes" id="UP001368270"/>
    </source>
</evidence>
<proteinExistence type="predicted"/>
<protein>
    <recommendedName>
        <fullName evidence="3">Alpha/beta hydrolase</fullName>
    </recommendedName>
</protein>